<dbReference type="NCBIfam" id="TIGR00848">
    <property type="entry name" value="fruA"/>
    <property type="match status" value="1"/>
</dbReference>
<dbReference type="InterPro" id="IPR002178">
    <property type="entry name" value="PTS_EIIA_type-2_dom"/>
</dbReference>
<evidence type="ECO:0000256" key="5">
    <source>
        <dbReference type="ARBA" id="ARBA00022683"/>
    </source>
</evidence>
<feature type="domain" description="PTS EIIA type-2" evidence="6">
    <location>
        <begin position="2"/>
        <end position="145"/>
    </location>
</feature>
<comment type="caution">
    <text evidence="7">The sequence shown here is derived from an EMBL/GenBank/DDBJ whole genome shotgun (WGS) entry which is preliminary data.</text>
</comment>
<dbReference type="SUPFAM" id="SSF55804">
    <property type="entry name" value="Phoshotransferase/anion transport protein"/>
    <property type="match status" value="1"/>
</dbReference>
<dbReference type="EC" id="2.7.1.69" evidence="7"/>
<accession>A0A085G0B2</accession>
<dbReference type="NCBIfam" id="NF007389">
    <property type="entry name" value="PRK09913.1"/>
    <property type="match status" value="1"/>
</dbReference>
<organism evidence="7 8">
    <name type="scientific">Buttiauxella agrestis ATCC 33320</name>
    <dbReference type="NCBI Taxonomy" id="1006004"/>
    <lineage>
        <taxon>Bacteria</taxon>
        <taxon>Pseudomonadati</taxon>
        <taxon>Pseudomonadota</taxon>
        <taxon>Gammaproteobacteria</taxon>
        <taxon>Enterobacterales</taxon>
        <taxon>Enterobacteriaceae</taxon>
        <taxon>Buttiauxella</taxon>
    </lineage>
</organism>
<dbReference type="Proteomes" id="UP000028653">
    <property type="component" value="Unassembled WGS sequence"/>
</dbReference>
<dbReference type="STRING" id="1006004.GBAG_3890"/>
<dbReference type="RefSeq" id="WP_034499277.1">
    <property type="nucleotide sequence ID" value="NZ_JMPI01000068.1"/>
</dbReference>
<keyword evidence="8" id="KW-1185">Reference proteome</keyword>
<evidence type="ECO:0000256" key="2">
    <source>
        <dbReference type="ARBA" id="ARBA00022553"/>
    </source>
</evidence>
<name>A0A085G0B2_9ENTR</name>
<evidence type="ECO:0000313" key="8">
    <source>
        <dbReference type="Proteomes" id="UP000028653"/>
    </source>
</evidence>
<reference evidence="7 8" key="1">
    <citation type="submission" date="2014-05" db="EMBL/GenBank/DDBJ databases">
        <title>ATOL: Assembling a taxonomically balanced genome-scale reconstruction of the evolutionary history of the Enterobacteriaceae.</title>
        <authorList>
            <person name="Plunkett G.III."/>
            <person name="Neeno-Eckwall E.C."/>
            <person name="Glasner J.D."/>
            <person name="Perna N.T."/>
        </authorList>
    </citation>
    <scope>NUCLEOTIDE SEQUENCE [LARGE SCALE GENOMIC DNA]</scope>
    <source>
        <strain evidence="7 8">ATCC 33320</strain>
    </source>
</reference>
<dbReference type="InterPro" id="IPR016152">
    <property type="entry name" value="PTrfase/Anion_transptr"/>
</dbReference>
<dbReference type="GO" id="GO:0016020">
    <property type="term" value="C:membrane"/>
    <property type="evidence" value="ECO:0007669"/>
    <property type="project" value="InterPro"/>
</dbReference>
<dbReference type="OrthoDB" id="95460at2"/>
<dbReference type="Pfam" id="PF00359">
    <property type="entry name" value="PTS_EIIA_2"/>
    <property type="match status" value="1"/>
</dbReference>
<dbReference type="PANTHER" id="PTHR47738:SF2">
    <property type="entry name" value="PTS SYSTEM FRUCTOSE-LIKE EIIA COMPONENT"/>
    <property type="match status" value="1"/>
</dbReference>
<dbReference type="AlphaFoldDB" id="A0A085G0B2"/>
<dbReference type="EC" id="2.7.1.-" evidence="7"/>
<dbReference type="EMBL" id="JMPI01000068">
    <property type="protein sequence ID" value="KFC77157.1"/>
    <property type="molecule type" value="Genomic_DNA"/>
</dbReference>
<dbReference type="CDD" id="cd00211">
    <property type="entry name" value="PTS_IIA_fru"/>
    <property type="match status" value="1"/>
</dbReference>
<keyword evidence="3" id="KW-0762">Sugar transport</keyword>
<keyword evidence="5" id="KW-0598">Phosphotransferase system</keyword>
<dbReference type="eggNOG" id="COG1762">
    <property type="taxonomic scope" value="Bacteria"/>
</dbReference>
<evidence type="ECO:0000256" key="1">
    <source>
        <dbReference type="ARBA" id="ARBA00022448"/>
    </source>
</evidence>
<gene>
    <name evidence="7" type="primary">frvA</name>
    <name evidence="7" type="ORF">GBAG_3890</name>
</gene>
<dbReference type="GO" id="GO:0008982">
    <property type="term" value="F:protein-N(PI)-phosphohistidine-sugar phosphotransferase activity"/>
    <property type="evidence" value="ECO:0007669"/>
    <property type="project" value="InterPro"/>
</dbReference>
<dbReference type="InterPro" id="IPR004715">
    <property type="entry name" value="PTS_IIA_fruc"/>
</dbReference>
<evidence type="ECO:0000256" key="3">
    <source>
        <dbReference type="ARBA" id="ARBA00022597"/>
    </source>
</evidence>
<proteinExistence type="predicted"/>
<evidence type="ECO:0000313" key="7">
    <source>
        <dbReference type="EMBL" id="KFC77157.1"/>
    </source>
</evidence>
<evidence type="ECO:0000256" key="4">
    <source>
        <dbReference type="ARBA" id="ARBA00022679"/>
    </source>
</evidence>
<keyword evidence="4 7" id="KW-0808">Transferase</keyword>
<dbReference type="GO" id="GO:0009401">
    <property type="term" value="P:phosphoenolpyruvate-dependent sugar phosphotransferase system"/>
    <property type="evidence" value="ECO:0007669"/>
    <property type="project" value="UniProtKB-KW"/>
</dbReference>
<sequence>MSFLNANAVNLNIGGNSAYSVLKNLAAMAADLGYINDKQAFMQTLLLREQNHSTGFGSGVAVPHGKSVAVVKPFVLFARSTLDIDWKAMDGEGVNCWICIGIPEIGGEEQVNVISTLCRKIIHQDFIQQLKTGNAQDVVALLNQTLS</sequence>
<keyword evidence="1" id="KW-0813">Transport</keyword>
<keyword evidence="2" id="KW-0597">Phosphoprotein</keyword>
<dbReference type="Gene3D" id="3.40.930.10">
    <property type="entry name" value="Mannitol-specific EII, Chain A"/>
    <property type="match status" value="1"/>
</dbReference>
<evidence type="ECO:0000259" key="6">
    <source>
        <dbReference type="PROSITE" id="PS51094"/>
    </source>
</evidence>
<dbReference type="PANTHER" id="PTHR47738">
    <property type="entry name" value="PTS SYSTEM FRUCTOSE-LIKE EIIA COMPONENT-RELATED"/>
    <property type="match status" value="1"/>
</dbReference>
<dbReference type="PROSITE" id="PS00372">
    <property type="entry name" value="PTS_EIIA_TYPE_2_HIS"/>
    <property type="match status" value="1"/>
</dbReference>
<dbReference type="InterPro" id="IPR051541">
    <property type="entry name" value="PTS_SugarTrans_NitroReg"/>
</dbReference>
<protein>
    <submittedName>
        <fullName evidence="7">PTS system fructose-specific IIA component</fullName>
        <ecNumber evidence="7">2.7.1.-</ecNumber>
        <ecNumber evidence="7">2.7.1.69</ecNumber>
    </submittedName>
</protein>
<dbReference type="PROSITE" id="PS51094">
    <property type="entry name" value="PTS_EIIA_TYPE_2"/>
    <property type="match status" value="1"/>
</dbReference>